<reference evidence="1 2" key="1">
    <citation type="submission" date="2020-05" db="EMBL/GenBank/DDBJ databases">
        <title>Draft genome sequence of Mycobacterium hippocampi DL, isolated from European seabass, Dicentrarchus labrax, reared in fish farms.</title>
        <authorList>
            <person name="Stathopoulou P."/>
            <person name="Asimakis E."/>
            <person name="Tzokas K."/>
            <person name="Batargias C."/>
            <person name="Tsiamis G."/>
        </authorList>
    </citation>
    <scope>NUCLEOTIDE SEQUENCE [LARGE SCALE GENOMIC DNA]</scope>
    <source>
        <strain evidence="1 2">DL</strain>
    </source>
</reference>
<protein>
    <submittedName>
        <fullName evidence="1">Uncharacterized protein</fullName>
    </submittedName>
</protein>
<organism evidence="1 2">
    <name type="scientific">Mycolicibacterium hippocampi</name>
    <dbReference type="NCBI Taxonomy" id="659824"/>
    <lineage>
        <taxon>Bacteria</taxon>
        <taxon>Bacillati</taxon>
        <taxon>Actinomycetota</taxon>
        <taxon>Actinomycetes</taxon>
        <taxon>Mycobacteriales</taxon>
        <taxon>Mycobacteriaceae</taxon>
        <taxon>Mycolicibacterium</taxon>
    </lineage>
</organism>
<sequence>MTAERCCSRESCERRTTFRTGKERYCSAVCRSVDIELTRTQRVCEAVGSQSVDLWCAAVAMSDAVTEYLLLDEQLHQAATEVGITDERWLAIKYGHRCG</sequence>
<proteinExistence type="predicted"/>
<dbReference type="Proteomes" id="UP000570517">
    <property type="component" value="Unassembled WGS sequence"/>
</dbReference>
<evidence type="ECO:0000313" key="2">
    <source>
        <dbReference type="Proteomes" id="UP000570517"/>
    </source>
</evidence>
<dbReference type="EMBL" id="JABFYL010000035">
    <property type="protein sequence ID" value="NVN51312.1"/>
    <property type="molecule type" value="Genomic_DNA"/>
</dbReference>
<name>A0A850PLV1_9MYCO</name>
<gene>
    <name evidence="1" type="ORF">HLY00_1054</name>
</gene>
<comment type="caution">
    <text evidence="1">The sequence shown here is derived from an EMBL/GenBank/DDBJ whole genome shotgun (WGS) entry which is preliminary data.</text>
</comment>
<accession>A0A850PLV1</accession>
<keyword evidence="2" id="KW-1185">Reference proteome</keyword>
<dbReference type="AlphaFoldDB" id="A0A850PLV1"/>
<evidence type="ECO:0000313" key="1">
    <source>
        <dbReference type="EMBL" id="NVN51312.1"/>
    </source>
</evidence>